<evidence type="ECO:0000256" key="3">
    <source>
        <dbReference type="ARBA" id="ARBA00022475"/>
    </source>
</evidence>
<dbReference type="Gene3D" id="1.20.1250.20">
    <property type="entry name" value="MFS general substrate transporter like domains"/>
    <property type="match status" value="1"/>
</dbReference>
<feature type="transmembrane region" description="Helical" evidence="7">
    <location>
        <begin position="26"/>
        <end position="49"/>
    </location>
</feature>
<dbReference type="PROSITE" id="PS50850">
    <property type="entry name" value="MFS"/>
    <property type="match status" value="1"/>
</dbReference>
<evidence type="ECO:0000256" key="6">
    <source>
        <dbReference type="ARBA" id="ARBA00023136"/>
    </source>
</evidence>
<gene>
    <name evidence="9" type="ORF">GJU40_03550</name>
</gene>
<evidence type="ECO:0000256" key="4">
    <source>
        <dbReference type="ARBA" id="ARBA00022692"/>
    </source>
</evidence>
<dbReference type="InterPro" id="IPR001958">
    <property type="entry name" value="Tet-R_TetA/multi-R_MdtG-like"/>
</dbReference>
<evidence type="ECO:0000256" key="2">
    <source>
        <dbReference type="ARBA" id="ARBA00022448"/>
    </source>
</evidence>
<feature type="transmembrane region" description="Helical" evidence="7">
    <location>
        <begin position="174"/>
        <end position="190"/>
    </location>
</feature>
<dbReference type="InterPro" id="IPR036259">
    <property type="entry name" value="MFS_trans_sf"/>
</dbReference>
<feature type="transmembrane region" description="Helical" evidence="7">
    <location>
        <begin position="222"/>
        <end position="243"/>
    </location>
</feature>
<feature type="transmembrane region" description="Helical" evidence="7">
    <location>
        <begin position="146"/>
        <end position="168"/>
    </location>
</feature>
<feature type="transmembrane region" description="Helical" evidence="7">
    <location>
        <begin position="376"/>
        <end position="393"/>
    </location>
</feature>
<dbReference type="InterPro" id="IPR011701">
    <property type="entry name" value="MFS"/>
</dbReference>
<accession>A0A7X2IXG4</accession>
<name>A0A7X2IXG4_9BACI</name>
<evidence type="ECO:0000256" key="1">
    <source>
        <dbReference type="ARBA" id="ARBA00004651"/>
    </source>
</evidence>
<keyword evidence="6 7" id="KW-0472">Membrane</keyword>
<dbReference type="OrthoDB" id="2621564at2"/>
<dbReference type="PANTHER" id="PTHR23517:SF2">
    <property type="entry name" value="MULTIDRUG RESISTANCE PROTEIN MDTH"/>
    <property type="match status" value="1"/>
</dbReference>
<keyword evidence="5 7" id="KW-1133">Transmembrane helix</keyword>
<dbReference type="GO" id="GO:0022857">
    <property type="term" value="F:transmembrane transporter activity"/>
    <property type="evidence" value="ECO:0007669"/>
    <property type="project" value="InterPro"/>
</dbReference>
<comment type="caution">
    <text evidence="9">The sequence shown here is derived from an EMBL/GenBank/DDBJ whole genome shotgun (WGS) entry which is preliminary data.</text>
</comment>
<comment type="subcellular location">
    <subcellularLocation>
        <location evidence="1">Cell membrane</location>
        <topology evidence="1">Multi-pass membrane protein</topology>
    </subcellularLocation>
</comment>
<sequence>MICNQQKILMVTKGVFSMNLSTKVTLASGFFLNFAGFAVFSFLAVYLSYTLNLSSWQTGTILTLLTLSSRILPLFTGGLGDKYGYKKMMGIGLLLRGTGFAALAFSDSFGLVSLSVICIGAGAACYEPSALAFISQEPDPQTRKKSFVYLNFALNGGAVIGPLLGGLLLMKNPLLPFLLSASVFFALYLIQMLTLPVKRNAVQAELNSFLRGIPFIMRDKKFLLFCISMIFFWFMFAQLTVALPLHMFAISQKEGFVSMVLIVNALTGLLFMIIFKHVYMNVSSIRLLSAGTFIMALSLLFVSFFPYPLWILICIMGFTIGETLVLPSSDIAIADFAEERYSGTYYGFSDLSFAVGATVGNYTGTLLLDIFKQYSFVPWIVFSAVGLLGFFLIRTMFLLPEKVSAEIESRDGKKVQA</sequence>
<dbReference type="EMBL" id="WKKI01000003">
    <property type="protein sequence ID" value="MRX71247.1"/>
    <property type="molecule type" value="Genomic_DNA"/>
</dbReference>
<evidence type="ECO:0000313" key="10">
    <source>
        <dbReference type="Proteomes" id="UP000448867"/>
    </source>
</evidence>
<dbReference type="PANTHER" id="PTHR23517">
    <property type="entry name" value="RESISTANCE PROTEIN MDTM, PUTATIVE-RELATED-RELATED"/>
    <property type="match status" value="1"/>
</dbReference>
<keyword evidence="4 7" id="KW-0812">Transmembrane</keyword>
<protein>
    <submittedName>
        <fullName evidence="9">MFS transporter</fullName>
    </submittedName>
</protein>
<feature type="transmembrane region" description="Helical" evidence="7">
    <location>
        <begin position="287"/>
        <end position="304"/>
    </location>
</feature>
<evidence type="ECO:0000259" key="8">
    <source>
        <dbReference type="PROSITE" id="PS50850"/>
    </source>
</evidence>
<dbReference type="PRINTS" id="PR01035">
    <property type="entry name" value="TCRTETA"/>
</dbReference>
<evidence type="ECO:0000313" key="9">
    <source>
        <dbReference type="EMBL" id="MRX71247.1"/>
    </source>
</evidence>
<keyword evidence="3" id="KW-1003">Cell membrane</keyword>
<reference evidence="9 10" key="1">
    <citation type="submission" date="2019-11" db="EMBL/GenBank/DDBJ databases">
        <title>Bacillus lacus genome.</title>
        <authorList>
            <person name="Allen C.J."/>
            <person name="Newman J.D."/>
        </authorList>
    </citation>
    <scope>NUCLEOTIDE SEQUENCE [LARGE SCALE GENOMIC DNA]</scope>
    <source>
        <strain evidence="9 10">KCTC 33946</strain>
    </source>
</reference>
<evidence type="ECO:0000256" key="7">
    <source>
        <dbReference type="SAM" id="Phobius"/>
    </source>
</evidence>
<keyword evidence="10" id="KW-1185">Reference proteome</keyword>
<dbReference type="Proteomes" id="UP000448867">
    <property type="component" value="Unassembled WGS sequence"/>
</dbReference>
<feature type="domain" description="Major facilitator superfamily (MFS) profile" evidence="8">
    <location>
        <begin position="22"/>
        <end position="403"/>
    </location>
</feature>
<organism evidence="9 10">
    <name type="scientific">Metabacillus lacus</name>
    <dbReference type="NCBI Taxonomy" id="1983721"/>
    <lineage>
        <taxon>Bacteria</taxon>
        <taxon>Bacillati</taxon>
        <taxon>Bacillota</taxon>
        <taxon>Bacilli</taxon>
        <taxon>Bacillales</taxon>
        <taxon>Bacillaceae</taxon>
        <taxon>Metabacillus</taxon>
    </lineage>
</organism>
<feature type="transmembrane region" description="Helical" evidence="7">
    <location>
        <begin position="55"/>
        <end position="76"/>
    </location>
</feature>
<evidence type="ECO:0000256" key="5">
    <source>
        <dbReference type="ARBA" id="ARBA00022989"/>
    </source>
</evidence>
<keyword evidence="2" id="KW-0813">Transport</keyword>
<dbReference type="InterPro" id="IPR050171">
    <property type="entry name" value="MFS_Transporters"/>
</dbReference>
<proteinExistence type="predicted"/>
<feature type="transmembrane region" description="Helical" evidence="7">
    <location>
        <begin position="255"/>
        <end position="275"/>
    </location>
</feature>
<dbReference type="GO" id="GO:0005886">
    <property type="term" value="C:plasma membrane"/>
    <property type="evidence" value="ECO:0007669"/>
    <property type="project" value="UniProtKB-SubCell"/>
</dbReference>
<dbReference type="Pfam" id="PF07690">
    <property type="entry name" value="MFS_1"/>
    <property type="match status" value="1"/>
</dbReference>
<dbReference type="AlphaFoldDB" id="A0A7X2IXG4"/>
<dbReference type="SUPFAM" id="SSF103473">
    <property type="entry name" value="MFS general substrate transporter"/>
    <property type="match status" value="1"/>
</dbReference>
<feature type="transmembrane region" description="Helical" evidence="7">
    <location>
        <begin position="345"/>
        <end position="364"/>
    </location>
</feature>
<feature type="transmembrane region" description="Helical" evidence="7">
    <location>
        <begin position="310"/>
        <end position="333"/>
    </location>
</feature>
<dbReference type="InterPro" id="IPR020846">
    <property type="entry name" value="MFS_dom"/>
</dbReference>